<accession>A0A2Z4C0C4</accession>
<organism evidence="1">
    <name type="scientific">Citrobacter youngae</name>
    <dbReference type="NCBI Taxonomy" id="133448"/>
    <lineage>
        <taxon>Bacteria</taxon>
        <taxon>Pseudomonadati</taxon>
        <taxon>Pseudomonadota</taxon>
        <taxon>Gammaproteobacteria</taxon>
        <taxon>Enterobacterales</taxon>
        <taxon>Enterobacteriaceae</taxon>
        <taxon>Citrobacter</taxon>
        <taxon>Citrobacter freundii complex</taxon>
    </lineage>
</organism>
<reference evidence="1" key="1">
    <citation type="submission" date="2018-05" db="EMBL/GenBank/DDBJ databases">
        <authorList>
            <person name="Lanie J.A."/>
            <person name="Ng W.-L."/>
            <person name="Kazmierczak K.M."/>
            <person name="Andrzejewski T.M."/>
            <person name="Davidsen T.M."/>
            <person name="Wayne K.J."/>
            <person name="Tettelin H."/>
            <person name="Glass J.I."/>
            <person name="Rusch D."/>
            <person name="Podicherti R."/>
            <person name="Tsui H.-C.T."/>
            <person name="Winkler M.E."/>
        </authorList>
    </citation>
    <scope>NUCLEOTIDE SEQUENCE</scope>
    <source>
        <strain evidence="1">O32_G3543</strain>
    </source>
</reference>
<dbReference type="Gene3D" id="3.40.50.2000">
    <property type="entry name" value="Glycogen Phosphorylase B"/>
    <property type="match status" value="1"/>
</dbReference>
<dbReference type="AlphaFoldDB" id="A0A2Z4C0C4"/>
<protein>
    <submittedName>
        <fullName evidence="1">Glycosyl transferase</fullName>
    </submittedName>
</protein>
<evidence type="ECO:0000313" key="1">
    <source>
        <dbReference type="EMBL" id="AWU66723.1"/>
    </source>
</evidence>
<dbReference type="GO" id="GO:0016740">
    <property type="term" value="F:transferase activity"/>
    <property type="evidence" value="ECO:0007669"/>
    <property type="project" value="UniProtKB-KW"/>
</dbReference>
<dbReference type="EMBL" id="MH325900">
    <property type="protein sequence ID" value="AWU66723.1"/>
    <property type="molecule type" value="Genomic_DNA"/>
</dbReference>
<name>A0A2Z4C0C4_9ENTR</name>
<keyword evidence="1" id="KW-0808">Transferase</keyword>
<proteinExistence type="predicted"/>
<dbReference type="SUPFAM" id="SSF53756">
    <property type="entry name" value="UDP-Glycosyltransferase/glycogen phosphorylase"/>
    <property type="match status" value="1"/>
</dbReference>
<sequence length="496" mass="57284">MNIKDKLAVFLEEDRAHFMSLTDRARSTSFFLKKFILYKRAIKLAVRGSVGIYGSSEIENFFISVANKFNVELPQSYEEKSILHVVSECYGVGGHSKVVERWINYHAPGEKHSIYFTRMKMNKVNDVFFRCVKETRGEVYTGEKHFFDVGNALHLRRIAMKYERVILHTHMDDIIPLLAFGSEQFKRTVILYNHADHLFWIGANISHLICETRSWGMIFSKNYRGISENIVLGIPNNNNLNVRNGLEVRKYKKVKVITSIGMPHKFLDIPGEFSLFDYMTAILKSRDDVVFNIVGPTPSDYPEWLNLISQYGDRVKMHGKLIGDKYRRCINNSDIIIDSFPMSGGTALSDVVESGKATLSLCCVTGHLDYTYQTESYCATPKELIDKTHKLLDDAKYKEHLIYSSFEAFSKHQSLFLWQSKVKAAYKLADGNRKTGVKNTLQEMVVDFSLLDRFIYLFNAKPRVLYCHGKKVKVCSYFINGRRRFRISLFKLNMTI</sequence>
<gene>
    <name evidence="1" type="primary">gt1</name>
</gene>